<dbReference type="InterPro" id="IPR000866">
    <property type="entry name" value="AhpC/TSA"/>
</dbReference>
<dbReference type="InterPro" id="IPR050553">
    <property type="entry name" value="Thioredoxin_ResA/DsbE_sf"/>
</dbReference>
<keyword evidence="6" id="KW-1185">Reference proteome</keyword>
<proteinExistence type="inferred from homology"/>
<dbReference type="CDD" id="cd02966">
    <property type="entry name" value="TlpA_like_family"/>
    <property type="match status" value="1"/>
</dbReference>
<sequence>MTAGPDEGPRSPWERTWVLWTSSAALLVVIVALVAVALGGGGGSAAAPRAAAPVPAGLNQATAALLGVAPGASDPVSAPPYRLTDQHGHVVDSMSLQGKVVVLMFNDDECTDLCAMLASDIVAADHDLSAAAKTHVEFVSINANPYYPKPSDVAAWSRQHGLDALPNWEYLTGTPTQLAAAAKAYDVPIELDAATRTISHGSQIFVIDAQGRIVEQAAFGTESADTAPYAHGLAVLADDALPSPERGHVAGANLAAVIAGGTGVGDSPTPITGPALKGTTALSTASTRGRYTVVDFWSSTCAACAVQLPEDQAEAKSLGGAVAFLGVDVDDPAVAGRALATRTHATFPTVRDADGSQAARFRVSELPYTVVLSPTGKVVLRHPGLFTADELDYVLHSIDQALPGGGD</sequence>
<keyword evidence="3" id="KW-0472">Membrane</keyword>
<dbReference type="Pfam" id="PF00578">
    <property type="entry name" value="AhpC-TSA"/>
    <property type="match status" value="1"/>
</dbReference>
<evidence type="ECO:0000256" key="1">
    <source>
        <dbReference type="ARBA" id="ARBA00010996"/>
    </source>
</evidence>
<feature type="domain" description="Thioredoxin" evidence="4">
    <location>
        <begin position="262"/>
        <end position="403"/>
    </location>
</feature>
<dbReference type="PANTHER" id="PTHR42852:SF13">
    <property type="entry name" value="PROTEIN DIPZ"/>
    <property type="match status" value="1"/>
</dbReference>
<dbReference type="CDD" id="cd02968">
    <property type="entry name" value="SCO"/>
    <property type="match status" value="1"/>
</dbReference>
<evidence type="ECO:0000256" key="2">
    <source>
        <dbReference type="ARBA" id="ARBA00023008"/>
    </source>
</evidence>
<evidence type="ECO:0000259" key="4">
    <source>
        <dbReference type="PROSITE" id="PS51352"/>
    </source>
</evidence>
<protein>
    <recommendedName>
        <fullName evidence="4">Thioredoxin domain-containing protein</fullName>
    </recommendedName>
</protein>
<dbReference type="InterPro" id="IPR003782">
    <property type="entry name" value="SCO1/SenC"/>
</dbReference>
<dbReference type="Pfam" id="PF02630">
    <property type="entry name" value="SCO1-SenC"/>
    <property type="match status" value="1"/>
</dbReference>
<keyword evidence="3" id="KW-1133">Transmembrane helix</keyword>
<feature type="transmembrane region" description="Helical" evidence="3">
    <location>
        <begin position="17"/>
        <end position="39"/>
    </location>
</feature>
<organism evidence="5 6">
    <name type="scientific">Microbacterium kribbense</name>
    <dbReference type="NCBI Taxonomy" id="433645"/>
    <lineage>
        <taxon>Bacteria</taxon>
        <taxon>Bacillati</taxon>
        <taxon>Actinomycetota</taxon>
        <taxon>Actinomycetes</taxon>
        <taxon>Micrococcales</taxon>
        <taxon>Microbacteriaceae</taxon>
        <taxon>Microbacterium</taxon>
    </lineage>
</organism>
<dbReference type="RefSeq" id="WP_344779272.1">
    <property type="nucleotide sequence ID" value="NZ_BAABAF010000001.1"/>
</dbReference>
<evidence type="ECO:0000313" key="6">
    <source>
        <dbReference type="Proteomes" id="UP001500540"/>
    </source>
</evidence>
<comment type="caution">
    <text evidence="5">The sequence shown here is derived from an EMBL/GenBank/DDBJ whole genome shotgun (WGS) entry which is preliminary data.</text>
</comment>
<keyword evidence="2" id="KW-0186">Copper</keyword>
<dbReference type="SUPFAM" id="SSF52833">
    <property type="entry name" value="Thioredoxin-like"/>
    <property type="match status" value="2"/>
</dbReference>
<name>A0ABP7FY79_9MICO</name>
<dbReference type="InterPro" id="IPR036249">
    <property type="entry name" value="Thioredoxin-like_sf"/>
</dbReference>
<dbReference type="EMBL" id="BAABAF010000001">
    <property type="protein sequence ID" value="GAA3750773.1"/>
    <property type="molecule type" value="Genomic_DNA"/>
</dbReference>
<dbReference type="Gene3D" id="3.40.30.10">
    <property type="entry name" value="Glutaredoxin"/>
    <property type="match status" value="2"/>
</dbReference>
<accession>A0ABP7FY79</accession>
<gene>
    <name evidence="5" type="ORF">GCM10022240_00050</name>
</gene>
<evidence type="ECO:0000313" key="5">
    <source>
        <dbReference type="EMBL" id="GAA3750773.1"/>
    </source>
</evidence>
<comment type="similarity">
    <text evidence="1">Belongs to the SCO1/2 family.</text>
</comment>
<feature type="domain" description="Thioredoxin" evidence="4">
    <location>
        <begin position="72"/>
        <end position="241"/>
    </location>
</feature>
<dbReference type="PROSITE" id="PS51352">
    <property type="entry name" value="THIOREDOXIN_2"/>
    <property type="match status" value="2"/>
</dbReference>
<dbReference type="Proteomes" id="UP001500540">
    <property type="component" value="Unassembled WGS sequence"/>
</dbReference>
<keyword evidence="3" id="KW-0812">Transmembrane</keyword>
<evidence type="ECO:0000256" key="3">
    <source>
        <dbReference type="SAM" id="Phobius"/>
    </source>
</evidence>
<reference evidence="6" key="1">
    <citation type="journal article" date="2019" name="Int. J. Syst. Evol. Microbiol.">
        <title>The Global Catalogue of Microorganisms (GCM) 10K type strain sequencing project: providing services to taxonomists for standard genome sequencing and annotation.</title>
        <authorList>
            <consortium name="The Broad Institute Genomics Platform"/>
            <consortium name="The Broad Institute Genome Sequencing Center for Infectious Disease"/>
            <person name="Wu L."/>
            <person name="Ma J."/>
        </authorList>
    </citation>
    <scope>NUCLEOTIDE SEQUENCE [LARGE SCALE GENOMIC DNA]</scope>
    <source>
        <strain evidence="6">JCM 16950</strain>
    </source>
</reference>
<dbReference type="InterPro" id="IPR013766">
    <property type="entry name" value="Thioredoxin_domain"/>
</dbReference>
<dbReference type="PANTHER" id="PTHR42852">
    <property type="entry name" value="THIOL:DISULFIDE INTERCHANGE PROTEIN DSBE"/>
    <property type="match status" value="1"/>
</dbReference>